<organism evidence="2 3">
    <name type="scientific">Agrilus planipennis</name>
    <name type="common">Emerald ash borer</name>
    <name type="synonym">Agrilus marcopoli</name>
    <dbReference type="NCBI Taxonomy" id="224129"/>
    <lineage>
        <taxon>Eukaryota</taxon>
        <taxon>Metazoa</taxon>
        <taxon>Ecdysozoa</taxon>
        <taxon>Arthropoda</taxon>
        <taxon>Hexapoda</taxon>
        <taxon>Insecta</taxon>
        <taxon>Pterygota</taxon>
        <taxon>Neoptera</taxon>
        <taxon>Endopterygota</taxon>
        <taxon>Coleoptera</taxon>
        <taxon>Polyphaga</taxon>
        <taxon>Elateriformia</taxon>
        <taxon>Buprestoidea</taxon>
        <taxon>Buprestidae</taxon>
        <taxon>Agrilinae</taxon>
        <taxon>Agrilus</taxon>
    </lineage>
</organism>
<dbReference type="KEGG" id="apln:108739123"/>
<proteinExistence type="predicted"/>
<sequence>MSHKDSERGVRYFNDKIGRTQSSLSVSAVDNRFSVPTRSSPSSAVSTVTLTPGRIRNIDQDMEALRASRQDNPFLKQIIASRESLVESLEETESDDINLMSKEFPTDLDVDPLSLQETHEHMIRSPPPIYWPKSPTFQAFQFPEKDEELLQVEFNSKSKSPKSDKPKKHTSWSGAELSSVPRPHPHHFRHSDRFSLLSPHSLLSTSEDSVGLMSLEDS</sequence>
<reference evidence="3" key="1">
    <citation type="submission" date="2025-08" db="UniProtKB">
        <authorList>
            <consortium name="RefSeq"/>
        </authorList>
    </citation>
    <scope>IDENTIFICATION</scope>
    <source>
        <tissue evidence="3">Entire body</tissue>
    </source>
</reference>
<dbReference type="RefSeq" id="XP_018328363.1">
    <property type="nucleotide sequence ID" value="XM_018472861.2"/>
</dbReference>
<dbReference type="STRING" id="224129.A0A1W4X7J2"/>
<dbReference type="GeneID" id="108739123"/>
<feature type="region of interest" description="Disordered" evidence="1">
    <location>
        <begin position="154"/>
        <end position="191"/>
    </location>
</feature>
<dbReference type="AlphaFoldDB" id="A0A1W4X7J2"/>
<accession>A0A1W4X7J2</accession>
<dbReference type="InParanoid" id="A0A1W4X7J2"/>
<name>A0A1W4X7J2_AGRPL</name>
<dbReference type="OrthoDB" id="6620223at2759"/>
<evidence type="ECO:0000256" key="1">
    <source>
        <dbReference type="SAM" id="MobiDB-lite"/>
    </source>
</evidence>
<dbReference type="Proteomes" id="UP000192223">
    <property type="component" value="Unplaced"/>
</dbReference>
<evidence type="ECO:0000313" key="2">
    <source>
        <dbReference type="Proteomes" id="UP000192223"/>
    </source>
</evidence>
<evidence type="ECO:0000313" key="3">
    <source>
        <dbReference type="RefSeq" id="XP_018328363.1"/>
    </source>
</evidence>
<protein>
    <submittedName>
        <fullName evidence="3">Uncharacterized protein LOC108739123</fullName>
    </submittedName>
</protein>
<keyword evidence="2" id="KW-1185">Reference proteome</keyword>
<gene>
    <name evidence="3" type="primary">LOC108739123</name>
</gene>